<evidence type="ECO:0000313" key="8">
    <source>
        <dbReference type="EMBL" id="GAA0778550.1"/>
    </source>
</evidence>
<feature type="transmembrane region" description="Helical" evidence="6">
    <location>
        <begin position="347"/>
        <end position="367"/>
    </location>
</feature>
<keyword evidence="2" id="KW-1003">Cell membrane</keyword>
<dbReference type="Gene3D" id="3.40.1710.10">
    <property type="entry name" value="abc type-2 transporter like domain"/>
    <property type="match status" value="1"/>
</dbReference>
<gene>
    <name evidence="8" type="ORF">GCM10008908_35690</name>
</gene>
<dbReference type="RefSeq" id="WP_343827885.1">
    <property type="nucleotide sequence ID" value="NZ_BAAACI010000008.1"/>
</dbReference>
<evidence type="ECO:0000256" key="1">
    <source>
        <dbReference type="ARBA" id="ARBA00004651"/>
    </source>
</evidence>
<dbReference type="InterPro" id="IPR051449">
    <property type="entry name" value="ABC-2_transporter_component"/>
</dbReference>
<evidence type="ECO:0000256" key="4">
    <source>
        <dbReference type="ARBA" id="ARBA00022989"/>
    </source>
</evidence>
<reference evidence="9" key="1">
    <citation type="journal article" date="2019" name="Int. J. Syst. Evol. Microbiol.">
        <title>The Global Catalogue of Microorganisms (GCM) 10K type strain sequencing project: providing services to taxonomists for standard genome sequencing and annotation.</title>
        <authorList>
            <consortium name="The Broad Institute Genomics Platform"/>
            <consortium name="The Broad Institute Genome Sequencing Center for Infectious Disease"/>
            <person name="Wu L."/>
            <person name="Ma J."/>
        </authorList>
    </citation>
    <scope>NUCLEOTIDE SEQUENCE [LARGE SCALE GENOMIC DNA]</scope>
    <source>
        <strain evidence="9">JCM 1417</strain>
    </source>
</reference>
<feature type="transmembrane region" description="Helical" evidence="6">
    <location>
        <begin position="225"/>
        <end position="248"/>
    </location>
</feature>
<dbReference type="InterPro" id="IPR013525">
    <property type="entry name" value="ABC2_TM"/>
</dbReference>
<accession>A0ABP3WB54</accession>
<evidence type="ECO:0000256" key="6">
    <source>
        <dbReference type="SAM" id="Phobius"/>
    </source>
</evidence>
<feature type="transmembrane region" description="Helical" evidence="6">
    <location>
        <begin position="184"/>
        <end position="204"/>
    </location>
</feature>
<dbReference type="Proteomes" id="UP001501047">
    <property type="component" value="Unassembled WGS sequence"/>
</dbReference>
<evidence type="ECO:0000256" key="5">
    <source>
        <dbReference type="ARBA" id="ARBA00023136"/>
    </source>
</evidence>
<name>A0ABP3WB54_CLOSU</name>
<dbReference type="PANTHER" id="PTHR30294:SF45">
    <property type="entry name" value="LINEARMYCIN RESISTANCE PERMEASE PROTEIN LNRN"/>
    <property type="match status" value="1"/>
</dbReference>
<keyword evidence="4 6" id="KW-1133">Transmembrane helix</keyword>
<feature type="transmembrane region" description="Helical" evidence="6">
    <location>
        <begin position="260"/>
        <end position="286"/>
    </location>
</feature>
<sequence>MKILLVMAEKNLRLIFKDKLSIIQLFIPIIIIMLSIKLFSFSNGTVKLGIIDEDISNSSKLLISSLSNSSSINTVHLESSTVESTMTENSIPVTIEIPRDFEKSIINGTPEKINVLCEKDNSMGDAITSIVNLQVQDLYNLGINSNKDNDEYQSLLLKYSDDPVKITSETLSDLEHDFDLTQTSIAFVIFFLMMRASSVSHIVLSERWNKTYFRIFTTPVTSFQYIGGNILANFLLLAFQVLITLITLNYVVDIYTGVGFIPLFLLLLGIALVTVAFGTFSIALFFNSRGYGMFSNIVITITTMISGAFTSINFLPESVKFIAPFTPQYWVMNGITKLQMGMGINSIIINLGILLLFSIALFLAAAYKLKFKLQ</sequence>
<evidence type="ECO:0000259" key="7">
    <source>
        <dbReference type="Pfam" id="PF12698"/>
    </source>
</evidence>
<dbReference type="EMBL" id="BAAACI010000008">
    <property type="protein sequence ID" value="GAA0778550.1"/>
    <property type="molecule type" value="Genomic_DNA"/>
</dbReference>
<evidence type="ECO:0000313" key="9">
    <source>
        <dbReference type="Proteomes" id="UP001501047"/>
    </source>
</evidence>
<feature type="domain" description="ABC-2 type transporter transmembrane" evidence="7">
    <location>
        <begin position="22"/>
        <end position="367"/>
    </location>
</feature>
<feature type="transmembrane region" description="Helical" evidence="6">
    <location>
        <begin position="20"/>
        <end position="39"/>
    </location>
</feature>
<protein>
    <submittedName>
        <fullName evidence="8">ABC transporter permease</fullName>
    </submittedName>
</protein>
<dbReference type="PANTHER" id="PTHR30294">
    <property type="entry name" value="MEMBRANE COMPONENT OF ABC TRANSPORTER YHHJ-RELATED"/>
    <property type="match status" value="1"/>
</dbReference>
<proteinExistence type="predicted"/>
<keyword evidence="3 6" id="KW-0812">Transmembrane</keyword>
<comment type="caution">
    <text evidence="8">The sequence shown here is derived from an EMBL/GenBank/DDBJ whole genome shotgun (WGS) entry which is preliminary data.</text>
</comment>
<comment type="subcellular location">
    <subcellularLocation>
        <location evidence="1">Cell membrane</location>
        <topology evidence="1">Multi-pass membrane protein</topology>
    </subcellularLocation>
</comment>
<feature type="transmembrane region" description="Helical" evidence="6">
    <location>
        <begin position="293"/>
        <end position="315"/>
    </location>
</feature>
<evidence type="ECO:0000256" key="3">
    <source>
        <dbReference type="ARBA" id="ARBA00022692"/>
    </source>
</evidence>
<organism evidence="8 9">
    <name type="scientific">Clostridium subterminale</name>
    <dbReference type="NCBI Taxonomy" id="1550"/>
    <lineage>
        <taxon>Bacteria</taxon>
        <taxon>Bacillati</taxon>
        <taxon>Bacillota</taxon>
        <taxon>Clostridia</taxon>
        <taxon>Eubacteriales</taxon>
        <taxon>Clostridiaceae</taxon>
        <taxon>Clostridium</taxon>
    </lineage>
</organism>
<keyword evidence="9" id="KW-1185">Reference proteome</keyword>
<evidence type="ECO:0000256" key="2">
    <source>
        <dbReference type="ARBA" id="ARBA00022475"/>
    </source>
</evidence>
<dbReference type="Pfam" id="PF12698">
    <property type="entry name" value="ABC2_membrane_3"/>
    <property type="match status" value="1"/>
</dbReference>
<keyword evidence="5 6" id="KW-0472">Membrane</keyword>